<evidence type="ECO:0000313" key="1">
    <source>
        <dbReference type="EMBL" id="GJE53613.1"/>
    </source>
</evidence>
<organism evidence="1 2">
    <name type="scientific">Methylobacterium thuringiense</name>
    <dbReference type="NCBI Taxonomy" id="1003091"/>
    <lineage>
        <taxon>Bacteria</taxon>
        <taxon>Pseudomonadati</taxon>
        <taxon>Pseudomonadota</taxon>
        <taxon>Alphaproteobacteria</taxon>
        <taxon>Hyphomicrobiales</taxon>
        <taxon>Methylobacteriaceae</taxon>
        <taxon>Methylobacterium</taxon>
    </lineage>
</organism>
<name>A0ABQ4TGB3_9HYPH</name>
<keyword evidence="2" id="KW-1185">Reference proteome</keyword>
<reference evidence="1" key="1">
    <citation type="journal article" date="2021" name="Front. Microbiol.">
        <title>Comprehensive Comparative Genomics and Phenotyping of Methylobacterium Species.</title>
        <authorList>
            <person name="Alessa O."/>
            <person name="Ogura Y."/>
            <person name="Fujitani Y."/>
            <person name="Takami H."/>
            <person name="Hayashi T."/>
            <person name="Sahin N."/>
            <person name="Tani A."/>
        </authorList>
    </citation>
    <scope>NUCLEOTIDE SEQUENCE</scope>
    <source>
        <strain evidence="1">DSM 23674</strain>
    </source>
</reference>
<protein>
    <submittedName>
        <fullName evidence="1">Uncharacterized protein</fullName>
    </submittedName>
</protein>
<gene>
    <name evidence="1" type="ORF">EKPJFOCH_0079</name>
</gene>
<comment type="caution">
    <text evidence="1">The sequence shown here is derived from an EMBL/GenBank/DDBJ whole genome shotgun (WGS) entry which is preliminary data.</text>
</comment>
<dbReference type="RefSeq" id="WP_147817060.1">
    <property type="nucleotide sequence ID" value="NZ_BPRA01000001.1"/>
</dbReference>
<dbReference type="EMBL" id="BPRA01000001">
    <property type="protein sequence ID" value="GJE53613.1"/>
    <property type="molecule type" value="Genomic_DNA"/>
</dbReference>
<proteinExistence type="predicted"/>
<accession>A0ABQ4TGB3</accession>
<sequence>MNRFVDWFFRDRTTGTVVIGQWPNPPLWLFGLAAGLSWVIEAAGLPAPASVVLGLQIASAVCLAWWALDEVIRGVNPWRRCLGGGVLLFGLWKLTGGL</sequence>
<evidence type="ECO:0000313" key="2">
    <source>
        <dbReference type="Proteomes" id="UP001055101"/>
    </source>
</evidence>
<reference evidence="1" key="2">
    <citation type="submission" date="2021-08" db="EMBL/GenBank/DDBJ databases">
        <authorList>
            <person name="Tani A."/>
            <person name="Ola A."/>
            <person name="Ogura Y."/>
            <person name="Katsura K."/>
            <person name="Hayashi T."/>
        </authorList>
    </citation>
    <scope>NUCLEOTIDE SEQUENCE</scope>
    <source>
        <strain evidence="1">DSM 23674</strain>
    </source>
</reference>
<dbReference type="Proteomes" id="UP001055101">
    <property type="component" value="Unassembled WGS sequence"/>
</dbReference>